<sequence length="103" mass="11548">MPQVFTPDRSASKTSKYPSKWVMFKPQSHWCTQRNTRAKSCRAVSSIGGIGLARGRRAWLWLACDADGDDAARSHMRRITSPMTLPALGQCQQPMLNDVAFNH</sequence>
<reference evidence="1 2" key="2">
    <citation type="submission" date="2018-10" db="EMBL/GenBank/DDBJ databases">
        <authorList>
            <consortium name="Pathogen Informatics"/>
        </authorList>
    </citation>
    <scope>NUCLEOTIDE SEQUENCE [LARGE SCALE GENOMIC DNA]</scope>
</reference>
<dbReference type="WBParaSite" id="MCOS_0000124101-mRNA-1">
    <property type="protein sequence ID" value="MCOS_0000124101-mRNA-1"/>
    <property type="gene ID" value="MCOS_0000124101"/>
</dbReference>
<evidence type="ECO:0000313" key="1">
    <source>
        <dbReference type="EMBL" id="VDD75239.1"/>
    </source>
</evidence>
<protein>
    <submittedName>
        <fullName evidence="1 3">Uncharacterized protein</fullName>
    </submittedName>
</protein>
<gene>
    <name evidence="1" type="ORF">MCOS_LOCUS1242</name>
</gene>
<reference evidence="3" key="1">
    <citation type="submission" date="2017-02" db="UniProtKB">
        <authorList>
            <consortium name="WormBaseParasite"/>
        </authorList>
    </citation>
    <scope>IDENTIFICATION</scope>
</reference>
<evidence type="ECO:0000313" key="2">
    <source>
        <dbReference type="Proteomes" id="UP000267029"/>
    </source>
</evidence>
<dbReference type="EMBL" id="UXSR01000143">
    <property type="protein sequence ID" value="VDD75239.1"/>
    <property type="molecule type" value="Genomic_DNA"/>
</dbReference>
<dbReference type="Proteomes" id="UP000267029">
    <property type="component" value="Unassembled WGS sequence"/>
</dbReference>
<proteinExistence type="predicted"/>
<dbReference type="AlphaFoldDB" id="A0A0R3U3S1"/>
<name>A0A0R3U3S1_MESCO</name>
<keyword evidence="2" id="KW-1185">Reference proteome</keyword>
<evidence type="ECO:0000313" key="3">
    <source>
        <dbReference type="WBParaSite" id="MCOS_0000124101-mRNA-1"/>
    </source>
</evidence>
<organism evidence="3">
    <name type="scientific">Mesocestoides corti</name>
    <name type="common">Flatworm</name>
    <dbReference type="NCBI Taxonomy" id="53468"/>
    <lineage>
        <taxon>Eukaryota</taxon>
        <taxon>Metazoa</taxon>
        <taxon>Spiralia</taxon>
        <taxon>Lophotrochozoa</taxon>
        <taxon>Platyhelminthes</taxon>
        <taxon>Cestoda</taxon>
        <taxon>Eucestoda</taxon>
        <taxon>Cyclophyllidea</taxon>
        <taxon>Mesocestoididae</taxon>
        <taxon>Mesocestoides</taxon>
    </lineage>
</organism>
<accession>A0A0R3U3S1</accession>